<organism evidence="2 3">
    <name type="scientific">Tanacetum coccineum</name>
    <dbReference type="NCBI Taxonomy" id="301880"/>
    <lineage>
        <taxon>Eukaryota</taxon>
        <taxon>Viridiplantae</taxon>
        <taxon>Streptophyta</taxon>
        <taxon>Embryophyta</taxon>
        <taxon>Tracheophyta</taxon>
        <taxon>Spermatophyta</taxon>
        <taxon>Magnoliopsida</taxon>
        <taxon>eudicotyledons</taxon>
        <taxon>Gunneridae</taxon>
        <taxon>Pentapetalae</taxon>
        <taxon>asterids</taxon>
        <taxon>campanulids</taxon>
        <taxon>Asterales</taxon>
        <taxon>Asteraceae</taxon>
        <taxon>Asteroideae</taxon>
        <taxon>Anthemideae</taxon>
        <taxon>Anthemidinae</taxon>
        <taxon>Tanacetum</taxon>
    </lineage>
</organism>
<proteinExistence type="predicted"/>
<keyword evidence="3" id="KW-1185">Reference proteome</keyword>
<accession>A0ABQ5F969</accession>
<comment type="caution">
    <text evidence="2">The sequence shown here is derived from an EMBL/GenBank/DDBJ whole genome shotgun (WGS) entry which is preliminary data.</text>
</comment>
<reference evidence="2" key="2">
    <citation type="submission" date="2022-01" db="EMBL/GenBank/DDBJ databases">
        <authorList>
            <person name="Yamashiro T."/>
            <person name="Shiraishi A."/>
            <person name="Satake H."/>
            <person name="Nakayama K."/>
        </authorList>
    </citation>
    <scope>NUCLEOTIDE SEQUENCE</scope>
</reference>
<feature type="chain" id="PRO_5046814834" description="Secreted protein" evidence="1">
    <location>
        <begin position="25"/>
        <end position="121"/>
    </location>
</feature>
<dbReference type="Proteomes" id="UP001151760">
    <property type="component" value="Unassembled WGS sequence"/>
</dbReference>
<evidence type="ECO:0008006" key="4">
    <source>
        <dbReference type="Google" id="ProtNLM"/>
    </source>
</evidence>
<keyword evidence="1" id="KW-0732">Signal</keyword>
<evidence type="ECO:0000256" key="1">
    <source>
        <dbReference type="SAM" id="SignalP"/>
    </source>
</evidence>
<dbReference type="EMBL" id="BQNB010017142">
    <property type="protein sequence ID" value="GJT59810.1"/>
    <property type="molecule type" value="Genomic_DNA"/>
</dbReference>
<evidence type="ECO:0000313" key="3">
    <source>
        <dbReference type="Proteomes" id="UP001151760"/>
    </source>
</evidence>
<feature type="signal peptide" evidence="1">
    <location>
        <begin position="1"/>
        <end position="24"/>
    </location>
</feature>
<evidence type="ECO:0000313" key="2">
    <source>
        <dbReference type="EMBL" id="GJT59810.1"/>
    </source>
</evidence>
<reference evidence="2" key="1">
    <citation type="journal article" date="2022" name="Int. J. Mol. Sci.">
        <title>Draft Genome of Tanacetum Coccineum: Genomic Comparison of Closely Related Tanacetum-Family Plants.</title>
        <authorList>
            <person name="Yamashiro T."/>
            <person name="Shiraishi A."/>
            <person name="Nakayama K."/>
            <person name="Satake H."/>
        </authorList>
    </citation>
    <scope>NUCLEOTIDE SEQUENCE</scope>
</reference>
<gene>
    <name evidence="2" type="ORF">Tco_1003343</name>
</gene>
<name>A0ABQ5F969_9ASTR</name>
<sequence>MEGRVGGVMWLYLFVMIGKHEVLAESPKLHGYVWESGYKTDVGCLIAGIFARVNASKGPNKELMPLDVSCSKGLDVKGDFGQTYVRSKGTITEETVNQTVVARVWPSLVMASRVYYRDLGS</sequence>
<protein>
    <recommendedName>
        <fullName evidence="4">Secreted protein</fullName>
    </recommendedName>
</protein>